<keyword evidence="2" id="KW-0698">rRNA processing</keyword>
<dbReference type="SUPFAM" id="SSF111331">
    <property type="entry name" value="NAD kinase/diacylglycerol kinase-like"/>
    <property type="match status" value="1"/>
</dbReference>
<name>A0A7R8ZW38_9CRUS</name>
<evidence type="ECO:0000313" key="6">
    <source>
        <dbReference type="EMBL" id="CAD7233890.1"/>
    </source>
</evidence>
<dbReference type="PANTHER" id="PTHR23271:SF1">
    <property type="entry name" value="U3 SMALL NUCLEOLAR RNA-ASSOCIATED PROTEIN 6 HOMOLOG"/>
    <property type="match status" value="1"/>
</dbReference>
<dbReference type="SMART" id="SM00046">
    <property type="entry name" value="DAGKc"/>
    <property type="match status" value="1"/>
</dbReference>
<evidence type="ECO:0000256" key="1">
    <source>
        <dbReference type="ARBA" id="ARBA00004604"/>
    </source>
</evidence>
<accession>A0A7R8ZW38</accession>
<dbReference type="InterPro" id="IPR017438">
    <property type="entry name" value="ATP-NAD_kinase_N"/>
</dbReference>
<evidence type="ECO:0000256" key="3">
    <source>
        <dbReference type="ARBA" id="ARBA00022737"/>
    </source>
</evidence>
<feature type="compositionally biased region" description="Low complexity" evidence="5">
    <location>
        <begin position="396"/>
        <end position="408"/>
    </location>
</feature>
<dbReference type="PROSITE" id="PS50146">
    <property type="entry name" value="DAGK"/>
    <property type="match status" value="1"/>
</dbReference>
<dbReference type="InterPro" id="IPR013949">
    <property type="entry name" value="Utp6"/>
</dbReference>
<proteinExistence type="predicted"/>
<dbReference type="Gene3D" id="2.60.200.40">
    <property type="match status" value="1"/>
</dbReference>
<evidence type="ECO:0000256" key="5">
    <source>
        <dbReference type="SAM" id="MobiDB-lite"/>
    </source>
</evidence>
<dbReference type="PANTHER" id="PTHR23271">
    <property type="entry name" value="HEPATOCELLULAR CARCINOMA-ASSOCIATED ANTIGEN 66"/>
    <property type="match status" value="1"/>
</dbReference>
<comment type="subcellular location">
    <subcellularLocation>
        <location evidence="1">Nucleus</location>
        <location evidence="1">Nucleolus</location>
    </subcellularLocation>
</comment>
<dbReference type="GO" id="GO:0000462">
    <property type="term" value="P:maturation of SSU-rRNA from tricistronic rRNA transcript (SSU-rRNA, 5.8S rRNA, LSU-rRNA)"/>
    <property type="evidence" value="ECO:0007669"/>
    <property type="project" value="InterPro"/>
</dbReference>
<protein>
    <submittedName>
        <fullName evidence="6">Uncharacterized protein</fullName>
    </submittedName>
</protein>
<dbReference type="OrthoDB" id="28112at2759"/>
<dbReference type="GO" id="GO:0016301">
    <property type="term" value="F:kinase activity"/>
    <property type="evidence" value="ECO:0007669"/>
    <property type="project" value="InterPro"/>
</dbReference>
<dbReference type="Gene3D" id="3.40.50.10330">
    <property type="entry name" value="Probable inorganic polyphosphate/atp-NAD kinase, domain 1"/>
    <property type="match status" value="1"/>
</dbReference>
<organism evidence="6">
    <name type="scientific">Cyprideis torosa</name>
    <dbReference type="NCBI Taxonomy" id="163714"/>
    <lineage>
        <taxon>Eukaryota</taxon>
        <taxon>Metazoa</taxon>
        <taxon>Ecdysozoa</taxon>
        <taxon>Arthropoda</taxon>
        <taxon>Crustacea</taxon>
        <taxon>Oligostraca</taxon>
        <taxon>Ostracoda</taxon>
        <taxon>Podocopa</taxon>
        <taxon>Podocopida</taxon>
        <taxon>Cytherocopina</taxon>
        <taxon>Cytheroidea</taxon>
        <taxon>Cytherideidae</taxon>
        <taxon>Cyprideis</taxon>
    </lineage>
</organism>
<feature type="region of interest" description="Disordered" evidence="5">
    <location>
        <begin position="388"/>
        <end position="408"/>
    </location>
</feature>
<reference evidence="6" key="1">
    <citation type="submission" date="2020-11" db="EMBL/GenBank/DDBJ databases">
        <authorList>
            <person name="Tran Van P."/>
        </authorList>
    </citation>
    <scope>NUCLEOTIDE SEQUENCE</scope>
</reference>
<dbReference type="GO" id="GO:0032040">
    <property type="term" value="C:small-subunit processome"/>
    <property type="evidence" value="ECO:0007669"/>
    <property type="project" value="TreeGrafter"/>
</dbReference>
<dbReference type="InterPro" id="IPR011990">
    <property type="entry name" value="TPR-like_helical_dom_sf"/>
</dbReference>
<dbReference type="EMBL" id="OB667210">
    <property type="protein sequence ID" value="CAD7233890.1"/>
    <property type="molecule type" value="Genomic_DNA"/>
</dbReference>
<sequence>MSEPDPLSRPSQTAILLQRTFSHYATPHRPCHAVLTTEGLQLSGLTSAGKECLSKYPFESLTGCHAMRCRPNYDSLYGDGQSAFVCLYAYRQRVKRTGKRQRTARRRDVIVLRVNDKEEFEENLEVVEEWRRAILQQMAIASFRGSLANNSQVDIGSGSRPHVLVIINPFSGTRKGPEIWRDRLLPILLEADITWETVVTQHGNQARNMIAADPSVQRRYDAVFVIGGDGLLFEVLNGLLRQGFGTSPIAEIPIGIIPGGSGNALATNVAVLHHPAPVMKQDSSYPEEEDPVLFACLNAVRGLKTTPRPTLQPMDLAIVQTSKPETVISCLGIGWGLIPDVDIGSEKLRLFGDVRFTLWSFHRLINLKTYRGRISYLPVECPKSALEDAAHPFHPPDASRAPAASPRRNPLHCTQSVPLVHSQSVIIAGQRVSTGSENMNNNNRGCSHAKDNERDDLEAAAFSLVPAEVFHSDVEDALEALPCDGPASQYPGDEKEFFNPHLMKMPPLGRALDSSWTVVEDDFVLVYASLVPWIGNTTPLVPFARLNDGVMWLVFLKKGASRAQLFQCLKLVELGEHFDNRILDDSLFGCIPVRAIRIEPLSSGSYITVDGEAVEYGAIQAEILPSGSPLLAANASKSLPYLTLPKMAEFVQIRIEEMIPELEEMGRLGIFDHKEINCLIKKRKEFEYRLHRQTKRKEDILGYIQYERNLKDLIRKRRQRLGKDQKRREIEYAINERICKLFRILTIRWKSDVQVWLSFIEFCRETKQFSQASHAFVDLLACHSEDPKLWISAARFEMDDNKCPEVARKLLFRALKFHPRHQEILVEYFRLELLYVDRLRKRQKALGITVSGAASKVESASRDAVMNGELIDVAYESVVEDLMEHNELEEAARFAVGCLACCGDFEETEKIEQKIVSDLEEKFSCCPLAWDTIARRKLDKETYTGERDPPKLMQRVR</sequence>
<evidence type="ECO:0000256" key="4">
    <source>
        <dbReference type="ARBA" id="ARBA00023242"/>
    </source>
</evidence>
<dbReference type="AlphaFoldDB" id="A0A7R8ZW38"/>
<dbReference type="Gene3D" id="1.25.40.10">
    <property type="entry name" value="Tetratricopeptide repeat domain"/>
    <property type="match status" value="1"/>
</dbReference>
<dbReference type="GO" id="GO:0034388">
    <property type="term" value="C:Pwp2p-containing subcomplex of 90S preribosome"/>
    <property type="evidence" value="ECO:0007669"/>
    <property type="project" value="TreeGrafter"/>
</dbReference>
<dbReference type="SUPFAM" id="SSF48452">
    <property type="entry name" value="TPR-like"/>
    <property type="match status" value="1"/>
</dbReference>
<keyword evidence="4" id="KW-0539">Nucleus</keyword>
<dbReference type="InterPro" id="IPR055347">
    <property type="entry name" value="UTP6_N"/>
</dbReference>
<dbReference type="Pfam" id="PF00781">
    <property type="entry name" value="DAGK_cat"/>
    <property type="match status" value="1"/>
</dbReference>
<dbReference type="Pfam" id="PF08640">
    <property type="entry name" value="U3_assoc_6"/>
    <property type="match status" value="1"/>
</dbReference>
<dbReference type="InterPro" id="IPR001206">
    <property type="entry name" value="Diacylglycerol_kinase_cat_dom"/>
</dbReference>
<keyword evidence="3" id="KW-0677">Repeat</keyword>
<gene>
    <name evidence="6" type="ORF">CTOB1V02_LOCUS11709</name>
</gene>
<dbReference type="InterPro" id="IPR016064">
    <property type="entry name" value="NAD/diacylglycerol_kinase_sf"/>
</dbReference>
<dbReference type="GO" id="GO:0030515">
    <property type="term" value="F:snoRNA binding"/>
    <property type="evidence" value="ECO:0007669"/>
    <property type="project" value="InterPro"/>
</dbReference>
<evidence type="ECO:0000256" key="2">
    <source>
        <dbReference type="ARBA" id="ARBA00022552"/>
    </source>
</evidence>